<dbReference type="GO" id="GO:0071973">
    <property type="term" value="P:bacterial-type flagellum-dependent cell motility"/>
    <property type="evidence" value="ECO:0007669"/>
    <property type="project" value="InterPro"/>
</dbReference>
<proteinExistence type="inferred from homology"/>
<dbReference type="RefSeq" id="WP_132848262.1">
    <property type="nucleotide sequence ID" value="NZ_CP058648.1"/>
</dbReference>
<feature type="domain" description="Flagellin C-terminal" evidence="5">
    <location>
        <begin position="363"/>
        <end position="443"/>
    </location>
</feature>
<evidence type="ECO:0000256" key="3">
    <source>
        <dbReference type="ARBA" id="ARBA00023143"/>
    </source>
</evidence>
<keyword evidence="6" id="KW-0969">Cilium</keyword>
<dbReference type="NCBIfam" id="TIGR02550">
    <property type="entry name" value="flagell_flgL"/>
    <property type="match status" value="1"/>
</dbReference>
<dbReference type="Pfam" id="PF00700">
    <property type="entry name" value="Flagellin_C"/>
    <property type="match status" value="1"/>
</dbReference>
<gene>
    <name evidence="6" type="ORF">EDD79_10138</name>
</gene>
<evidence type="ECO:0000259" key="5">
    <source>
        <dbReference type="Pfam" id="PF00700"/>
    </source>
</evidence>
<comment type="subcellular location">
    <subcellularLocation>
        <location evidence="1">Bacterial flagellum</location>
    </subcellularLocation>
</comment>
<keyword evidence="6" id="KW-0282">Flagellum</keyword>
<protein>
    <submittedName>
        <fullName evidence="6">Flagellar hook-associated protein 3 FlgL</fullName>
    </submittedName>
</protein>
<dbReference type="Proteomes" id="UP000295504">
    <property type="component" value="Unassembled WGS sequence"/>
</dbReference>
<evidence type="ECO:0000313" key="6">
    <source>
        <dbReference type="EMBL" id="TCQ02728.1"/>
    </source>
</evidence>
<comment type="similarity">
    <text evidence="2">Belongs to the bacterial flagellin family.</text>
</comment>
<dbReference type="Gene3D" id="1.20.1330.10">
    <property type="entry name" value="f41 fragment of flagellin, N-terminal domain"/>
    <property type="match status" value="2"/>
</dbReference>
<dbReference type="OrthoDB" id="9758307at2"/>
<feature type="domain" description="Flagellin N-terminal" evidence="4">
    <location>
        <begin position="3"/>
        <end position="139"/>
    </location>
</feature>
<dbReference type="InterPro" id="IPR046358">
    <property type="entry name" value="Flagellin_C"/>
</dbReference>
<keyword evidence="3" id="KW-0975">Bacterial flagellum</keyword>
<dbReference type="InterPro" id="IPR013384">
    <property type="entry name" value="Flagell_FlgL"/>
</dbReference>
<evidence type="ECO:0000256" key="2">
    <source>
        <dbReference type="ARBA" id="ARBA00005709"/>
    </source>
</evidence>
<dbReference type="PRINTS" id="PR00207">
    <property type="entry name" value="FLAGELLIN"/>
</dbReference>
<dbReference type="InterPro" id="IPR001029">
    <property type="entry name" value="Flagellin_N"/>
</dbReference>
<keyword evidence="7" id="KW-1185">Reference proteome</keyword>
<dbReference type="GO" id="GO:0005198">
    <property type="term" value="F:structural molecule activity"/>
    <property type="evidence" value="ECO:0007669"/>
    <property type="project" value="InterPro"/>
</dbReference>
<dbReference type="AlphaFoldDB" id="A0A4R2TGZ8"/>
<accession>A0A4R2TGZ8</accession>
<evidence type="ECO:0000256" key="1">
    <source>
        <dbReference type="ARBA" id="ARBA00004365"/>
    </source>
</evidence>
<name>A0A4R2TGZ8_9FIRM</name>
<dbReference type="PANTHER" id="PTHR42792">
    <property type="entry name" value="FLAGELLIN"/>
    <property type="match status" value="1"/>
</dbReference>
<reference evidence="6 7" key="1">
    <citation type="submission" date="2019-03" db="EMBL/GenBank/DDBJ databases">
        <title>Genomic Encyclopedia of Type Strains, Phase IV (KMG-IV): sequencing the most valuable type-strain genomes for metagenomic binning, comparative biology and taxonomic classification.</title>
        <authorList>
            <person name="Goeker M."/>
        </authorList>
    </citation>
    <scope>NUCLEOTIDE SEQUENCE [LARGE SCALE GENOMIC DNA]</scope>
    <source>
        <strain evidence="6 7">DSM 100013</strain>
    </source>
</reference>
<evidence type="ECO:0000259" key="4">
    <source>
        <dbReference type="Pfam" id="PF00669"/>
    </source>
</evidence>
<sequence length="444" mass="50359">MRITNNMMITNMMRNLNRNMQRLDQRQMQVSTGKRIHKPSDDPIAISRSLKIRADISELDQHRKNVEDAVSWLETTEISIKNMGDAMQRVRELTVQASNGVLTSEETFKIQSEIKELKTQIIGLSNSTYAGKYIFSGKNSDRPLLDSQGNYIVYPYNTKNPNLVDHRMKFEVGVSELIDINILGIEVLENIGRPSSLTLEFPKQLGEDKSTTFKLEGLEVNIEMMEAESDDPPVTAKYKATYKFTNEDGSVLENDINIFNLDVDGNIVGLPTGIPGEKEAVSKSIVKFMSEFVLDENIVSIDHPLRNYMFDAVDLKSNVLNSDGDWNIVATPQKAGLINLLDRIERNMIDGKHEQLSKQLADIDIFLNRLLNSRSEVGAKVNRMELVHNRILDDKINFRTLQSQLEDADMGETLMELMNEENVYKASLSVGARIIQPTLLDFLR</sequence>
<dbReference type="InterPro" id="IPR001492">
    <property type="entry name" value="Flagellin"/>
</dbReference>
<comment type="caution">
    <text evidence="6">The sequence shown here is derived from an EMBL/GenBank/DDBJ whole genome shotgun (WGS) entry which is preliminary data.</text>
</comment>
<dbReference type="Pfam" id="PF00669">
    <property type="entry name" value="Flagellin_N"/>
    <property type="match status" value="1"/>
</dbReference>
<organism evidence="6 7">
    <name type="scientific">Serpentinicella alkaliphila</name>
    <dbReference type="NCBI Taxonomy" id="1734049"/>
    <lineage>
        <taxon>Bacteria</taxon>
        <taxon>Bacillati</taxon>
        <taxon>Bacillota</taxon>
        <taxon>Clostridia</taxon>
        <taxon>Peptostreptococcales</taxon>
        <taxon>Natronincolaceae</taxon>
        <taxon>Serpentinicella</taxon>
    </lineage>
</organism>
<keyword evidence="6" id="KW-0966">Cell projection</keyword>
<evidence type="ECO:0000313" key="7">
    <source>
        <dbReference type="Proteomes" id="UP000295504"/>
    </source>
</evidence>
<dbReference type="SUPFAM" id="SSF64518">
    <property type="entry name" value="Phase 1 flagellin"/>
    <property type="match status" value="1"/>
</dbReference>
<dbReference type="EMBL" id="SLYC01000013">
    <property type="protein sequence ID" value="TCQ02728.1"/>
    <property type="molecule type" value="Genomic_DNA"/>
</dbReference>
<dbReference type="PANTHER" id="PTHR42792:SF1">
    <property type="entry name" value="FLAGELLAR HOOK-ASSOCIATED PROTEIN 3"/>
    <property type="match status" value="1"/>
</dbReference>
<dbReference type="GO" id="GO:0009424">
    <property type="term" value="C:bacterial-type flagellum hook"/>
    <property type="evidence" value="ECO:0007669"/>
    <property type="project" value="InterPro"/>
</dbReference>